<sequence length="130" mass="14162">TSVLLAEGRWMRVSQEQSDVDFDLVGFVDAQNSMSCHALASASADYVIARFAYKVAGGAPGPGQPHGSMQFFLPPYASYPNGAKLTLKRVTSICHMLVSVGKSGSMPIFSGFCFVRSRRFEEKRRSFLSG</sequence>
<dbReference type="Proteomes" id="UP001519460">
    <property type="component" value="Unassembled WGS sequence"/>
</dbReference>
<reference evidence="1 2" key="1">
    <citation type="journal article" date="2023" name="Sci. Data">
        <title>Genome assembly of the Korean intertidal mud-creeper Batillaria attramentaria.</title>
        <authorList>
            <person name="Patra A.K."/>
            <person name="Ho P.T."/>
            <person name="Jun S."/>
            <person name="Lee S.J."/>
            <person name="Kim Y."/>
            <person name="Won Y.J."/>
        </authorList>
    </citation>
    <scope>NUCLEOTIDE SEQUENCE [LARGE SCALE GENOMIC DNA]</scope>
    <source>
        <strain evidence="1">Wonlab-2016</strain>
    </source>
</reference>
<protein>
    <submittedName>
        <fullName evidence="1">Uncharacterized protein</fullName>
    </submittedName>
</protein>
<organism evidence="1 2">
    <name type="scientific">Batillaria attramentaria</name>
    <dbReference type="NCBI Taxonomy" id="370345"/>
    <lineage>
        <taxon>Eukaryota</taxon>
        <taxon>Metazoa</taxon>
        <taxon>Spiralia</taxon>
        <taxon>Lophotrochozoa</taxon>
        <taxon>Mollusca</taxon>
        <taxon>Gastropoda</taxon>
        <taxon>Caenogastropoda</taxon>
        <taxon>Sorbeoconcha</taxon>
        <taxon>Cerithioidea</taxon>
        <taxon>Batillariidae</taxon>
        <taxon>Batillaria</taxon>
    </lineage>
</organism>
<accession>A0ABD0LSA1</accession>
<gene>
    <name evidence="1" type="ORF">BaRGS_00006815</name>
</gene>
<evidence type="ECO:0000313" key="2">
    <source>
        <dbReference type="Proteomes" id="UP001519460"/>
    </source>
</evidence>
<feature type="non-terminal residue" evidence="1">
    <location>
        <position position="1"/>
    </location>
</feature>
<dbReference type="EMBL" id="JACVVK020000028">
    <property type="protein sequence ID" value="KAK7502063.1"/>
    <property type="molecule type" value="Genomic_DNA"/>
</dbReference>
<keyword evidence="2" id="KW-1185">Reference proteome</keyword>
<evidence type="ECO:0000313" key="1">
    <source>
        <dbReference type="EMBL" id="KAK7502063.1"/>
    </source>
</evidence>
<name>A0ABD0LSA1_9CAEN</name>
<proteinExistence type="predicted"/>
<comment type="caution">
    <text evidence="1">The sequence shown here is derived from an EMBL/GenBank/DDBJ whole genome shotgun (WGS) entry which is preliminary data.</text>
</comment>
<dbReference type="AlphaFoldDB" id="A0ABD0LSA1"/>